<accession>A0A381XI87</accession>
<organism evidence="1">
    <name type="scientific">marine metagenome</name>
    <dbReference type="NCBI Taxonomy" id="408172"/>
    <lineage>
        <taxon>unclassified sequences</taxon>
        <taxon>metagenomes</taxon>
        <taxon>ecological metagenomes</taxon>
    </lineage>
</organism>
<feature type="non-terminal residue" evidence="1">
    <location>
        <position position="49"/>
    </location>
</feature>
<sequence length="49" mass="5538">MQILNDSDREIVKNRFENELVGEVNITLFTQMDRGGLIVPGRDCETCAP</sequence>
<name>A0A381XI87_9ZZZZ</name>
<dbReference type="AlphaFoldDB" id="A0A381XI87"/>
<proteinExistence type="predicted"/>
<protein>
    <submittedName>
        <fullName evidence="1">Uncharacterized protein</fullName>
    </submittedName>
</protein>
<dbReference type="Gene3D" id="3.40.30.10">
    <property type="entry name" value="Glutaredoxin"/>
    <property type="match status" value="1"/>
</dbReference>
<dbReference type="EMBL" id="UINC01015216">
    <property type="protein sequence ID" value="SVA64232.1"/>
    <property type="molecule type" value="Genomic_DNA"/>
</dbReference>
<reference evidence="1" key="1">
    <citation type="submission" date="2018-05" db="EMBL/GenBank/DDBJ databases">
        <authorList>
            <person name="Lanie J.A."/>
            <person name="Ng W.-L."/>
            <person name="Kazmierczak K.M."/>
            <person name="Andrzejewski T.M."/>
            <person name="Davidsen T.M."/>
            <person name="Wayne K.J."/>
            <person name="Tettelin H."/>
            <person name="Glass J.I."/>
            <person name="Rusch D."/>
            <person name="Podicherti R."/>
            <person name="Tsui H.-C.T."/>
            <person name="Winkler M.E."/>
        </authorList>
    </citation>
    <scope>NUCLEOTIDE SEQUENCE</scope>
</reference>
<gene>
    <name evidence="1" type="ORF">METZ01_LOCUS117086</name>
</gene>
<evidence type="ECO:0000313" key="1">
    <source>
        <dbReference type="EMBL" id="SVA64232.1"/>
    </source>
</evidence>